<keyword evidence="6" id="KW-0812">Transmembrane</keyword>
<feature type="region of interest" description="Disordered" evidence="5">
    <location>
        <begin position="389"/>
        <end position="433"/>
    </location>
</feature>
<keyword evidence="1 8" id="KW-0808">Transferase</keyword>
<dbReference type="PIRSF" id="PIRSF037434">
    <property type="entry name" value="STHK_ChrS"/>
    <property type="match status" value="1"/>
</dbReference>
<organism evidence="8 9">
    <name type="scientific">Clavibacter michiganensis subsp. michiganensis (strain NCPPB 382)</name>
    <dbReference type="NCBI Taxonomy" id="443906"/>
    <lineage>
        <taxon>Bacteria</taxon>
        <taxon>Bacillati</taxon>
        <taxon>Actinomycetota</taxon>
        <taxon>Actinomycetes</taxon>
        <taxon>Micrococcales</taxon>
        <taxon>Microbacteriaceae</taxon>
        <taxon>Clavibacter</taxon>
    </lineage>
</organism>
<name>A5CQD2_CLAM3</name>
<dbReference type="CDD" id="cd16917">
    <property type="entry name" value="HATPase_UhpB-NarQ-NarX-like"/>
    <property type="match status" value="1"/>
</dbReference>
<dbReference type="Pfam" id="PF07730">
    <property type="entry name" value="HisKA_3"/>
    <property type="match status" value="1"/>
</dbReference>
<dbReference type="EMBL" id="AM711867">
    <property type="protein sequence ID" value="CAN01285.1"/>
    <property type="molecule type" value="Genomic_DNA"/>
</dbReference>
<feature type="transmembrane region" description="Helical" evidence="6">
    <location>
        <begin position="126"/>
        <end position="144"/>
    </location>
</feature>
<dbReference type="InterPro" id="IPR050482">
    <property type="entry name" value="Sensor_HK_TwoCompSys"/>
</dbReference>
<evidence type="ECO:0000256" key="2">
    <source>
        <dbReference type="ARBA" id="ARBA00022777"/>
    </source>
</evidence>
<dbReference type="Proteomes" id="UP000001564">
    <property type="component" value="Chromosome"/>
</dbReference>
<feature type="coiled-coil region" evidence="4">
    <location>
        <begin position="175"/>
        <end position="209"/>
    </location>
</feature>
<evidence type="ECO:0000313" key="8">
    <source>
        <dbReference type="EMBL" id="CAN01285.1"/>
    </source>
</evidence>
<keyword evidence="6" id="KW-1133">Transmembrane helix</keyword>
<evidence type="ECO:0000256" key="4">
    <source>
        <dbReference type="SAM" id="Coils"/>
    </source>
</evidence>
<gene>
    <name evidence="8" type="ordered locus">CMM_1241</name>
</gene>
<dbReference type="InterPro" id="IPR011712">
    <property type="entry name" value="Sig_transdc_His_kin_sub3_dim/P"/>
</dbReference>
<dbReference type="InterPro" id="IPR017205">
    <property type="entry name" value="Sig_transdc_His_kinase_ChrS"/>
</dbReference>
<dbReference type="SMART" id="SM00387">
    <property type="entry name" value="HATPase_c"/>
    <property type="match status" value="1"/>
</dbReference>
<evidence type="ECO:0000256" key="1">
    <source>
        <dbReference type="ARBA" id="ARBA00022679"/>
    </source>
</evidence>
<accession>A5CQD2</accession>
<evidence type="ECO:0000256" key="5">
    <source>
        <dbReference type="SAM" id="MobiDB-lite"/>
    </source>
</evidence>
<dbReference type="AlphaFoldDB" id="A5CQD2"/>
<feature type="transmembrane region" description="Helical" evidence="6">
    <location>
        <begin position="104"/>
        <end position="119"/>
    </location>
</feature>
<dbReference type="InterPro" id="IPR003594">
    <property type="entry name" value="HATPase_dom"/>
</dbReference>
<keyword evidence="2 8" id="KW-0418">Kinase</keyword>
<reference evidence="8 9" key="1">
    <citation type="journal article" date="2008" name="J. Bacteriol.">
        <title>The genome sequence of the tomato-pathogenic actinomycete Clavibacter michiganensis subsp. michiganensis NCPPB382 reveals a large island involved in pathogenicity.</title>
        <authorList>
            <person name="Gartemann K.H."/>
            <person name="Abt B."/>
            <person name="Bekel T."/>
            <person name="Burger A."/>
            <person name="Engemann J."/>
            <person name="Flugel M."/>
            <person name="Gaigalat L."/>
            <person name="Goesmann A."/>
            <person name="Grafen I."/>
            <person name="Kalinowski J."/>
            <person name="Kaup O."/>
            <person name="Kirchner O."/>
            <person name="Krause L."/>
            <person name="Linke B."/>
            <person name="McHardy A."/>
            <person name="Meyer F."/>
            <person name="Pohle S."/>
            <person name="Ruckert C."/>
            <person name="Schneiker S."/>
            <person name="Zellermann E.M."/>
            <person name="Puhler A."/>
            <person name="Eichenlaub R."/>
            <person name="Kaiser O."/>
            <person name="Bartels D."/>
        </authorList>
    </citation>
    <scope>NUCLEOTIDE SEQUENCE [LARGE SCALE GENOMIC DNA]</scope>
    <source>
        <strain evidence="8 9">NCPPB 382</strain>
    </source>
</reference>
<dbReference type="OrthoDB" id="144293at2"/>
<evidence type="ECO:0000313" key="9">
    <source>
        <dbReference type="Proteomes" id="UP000001564"/>
    </source>
</evidence>
<feature type="compositionally biased region" description="Low complexity" evidence="5">
    <location>
        <begin position="398"/>
        <end position="408"/>
    </location>
</feature>
<dbReference type="EC" id="2.7.3.-" evidence="8"/>
<keyword evidence="4" id="KW-0175">Coiled coil</keyword>
<keyword evidence="6" id="KW-0472">Membrane</keyword>
<keyword evidence="3" id="KW-0902">Two-component regulatory system</keyword>
<feature type="transmembrane region" description="Helical" evidence="6">
    <location>
        <begin position="150"/>
        <end position="172"/>
    </location>
</feature>
<dbReference type="HOGENOM" id="CLU_000445_20_15_11"/>
<dbReference type="Gene3D" id="1.20.5.1930">
    <property type="match status" value="1"/>
</dbReference>
<dbReference type="Pfam" id="PF02518">
    <property type="entry name" value="HATPase_c"/>
    <property type="match status" value="1"/>
</dbReference>
<dbReference type="PANTHER" id="PTHR24421">
    <property type="entry name" value="NITRATE/NITRITE SENSOR PROTEIN NARX-RELATED"/>
    <property type="match status" value="1"/>
</dbReference>
<dbReference type="KEGG" id="cmi:CMM_1241"/>
<dbReference type="InterPro" id="IPR036890">
    <property type="entry name" value="HATPase_C_sf"/>
</dbReference>
<sequence>MRDHGAGWQAQGMIPTRTVHAGYAVTMALLVLLALGSGGDVGWGAWGAIAAMSALYILLGRRALEASAAAAATEARLPPEPTALVFLALVIPAATWGVASLSSFAVVQCVLCPLVWLLLDRVRDAVIGTLVLTGSIAVGFVVGFGDLPGALPTMALSQGLSLVGTIALGLWITRIADLSRERLELLEGLRAAQAQVEELGREAGTARERERLSADIHDTVAQDLTGLVMLAQRGRRELRGGDADATGATLAELEEGARDALTQTRAIVAATAPMELTDGLGQALARLGERLSREAGIPVEVRADPGVGSVDRDAEVVLLRCAQEGLANVRRHADASAVELVLDRDGGDVVLVIRDDGRGFDPARASGGYGLDGMRRRLAAAGGRLDVASGPDGTRLTARIPAHAPPARARVEPHDAATTPDPAPAPTPARARA</sequence>
<dbReference type="PANTHER" id="PTHR24421:SF58">
    <property type="entry name" value="SIGNAL TRANSDUCTION HISTIDINE-PROTEIN KINASE_PHOSPHATASE UHPB"/>
    <property type="match status" value="1"/>
</dbReference>
<feature type="domain" description="Histidine kinase/HSP90-like ATPase" evidence="7">
    <location>
        <begin position="313"/>
        <end position="404"/>
    </location>
</feature>
<protein>
    <submittedName>
        <fullName evidence="8">Two-component system, sensor kinase</fullName>
        <ecNumber evidence="8">2.7.3.-</ecNumber>
    </submittedName>
</protein>
<evidence type="ECO:0000259" key="7">
    <source>
        <dbReference type="SMART" id="SM00387"/>
    </source>
</evidence>
<dbReference type="GO" id="GO:0016020">
    <property type="term" value="C:membrane"/>
    <property type="evidence" value="ECO:0007669"/>
    <property type="project" value="InterPro"/>
</dbReference>
<evidence type="ECO:0000256" key="6">
    <source>
        <dbReference type="SAM" id="Phobius"/>
    </source>
</evidence>
<feature type="transmembrane region" description="Helical" evidence="6">
    <location>
        <begin position="21"/>
        <end position="37"/>
    </location>
</feature>
<dbReference type="Gene3D" id="3.30.565.10">
    <property type="entry name" value="Histidine kinase-like ATPase, C-terminal domain"/>
    <property type="match status" value="1"/>
</dbReference>
<proteinExistence type="predicted"/>
<dbReference type="GO" id="GO:0046983">
    <property type="term" value="F:protein dimerization activity"/>
    <property type="evidence" value="ECO:0007669"/>
    <property type="project" value="InterPro"/>
</dbReference>
<keyword evidence="9" id="KW-1185">Reference proteome</keyword>
<dbReference type="GO" id="GO:0000155">
    <property type="term" value="F:phosphorelay sensor kinase activity"/>
    <property type="evidence" value="ECO:0007669"/>
    <property type="project" value="InterPro"/>
</dbReference>
<dbReference type="eggNOG" id="COG4585">
    <property type="taxonomic scope" value="Bacteria"/>
</dbReference>
<evidence type="ECO:0000256" key="3">
    <source>
        <dbReference type="ARBA" id="ARBA00023012"/>
    </source>
</evidence>
<dbReference type="SUPFAM" id="SSF55874">
    <property type="entry name" value="ATPase domain of HSP90 chaperone/DNA topoisomerase II/histidine kinase"/>
    <property type="match status" value="1"/>
</dbReference>